<dbReference type="EMBL" id="JASBWR010000002">
    <property type="protein sequence ID" value="KAJ9113464.1"/>
    <property type="molecule type" value="Genomic_DNA"/>
</dbReference>
<comment type="caution">
    <text evidence="1">The sequence shown here is derived from an EMBL/GenBank/DDBJ whole genome shotgun (WGS) entry which is preliminary data.</text>
</comment>
<organism evidence="1 2">
    <name type="scientific">Naganishia cerealis</name>
    <dbReference type="NCBI Taxonomy" id="610337"/>
    <lineage>
        <taxon>Eukaryota</taxon>
        <taxon>Fungi</taxon>
        <taxon>Dikarya</taxon>
        <taxon>Basidiomycota</taxon>
        <taxon>Agaricomycotina</taxon>
        <taxon>Tremellomycetes</taxon>
        <taxon>Filobasidiales</taxon>
        <taxon>Filobasidiaceae</taxon>
        <taxon>Naganishia</taxon>
    </lineage>
</organism>
<evidence type="ECO:0000313" key="2">
    <source>
        <dbReference type="Proteomes" id="UP001241377"/>
    </source>
</evidence>
<dbReference type="Proteomes" id="UP001241377">
    <property type="component" value="Unassembled WGS sequence"/>
</dbReference>
<proteinExistence type="predicted"/>
<protein>
    <submittedName>
        <fullName evidence="1">Uncharacterized protein</fullName>
    </submittedName>
</protein>
<reference evidence="1" key="1">
    <citation type="submission" date="2023-04" db="EMBL/GenBank/DDBJ databases">
        <title>Draft Genome sequencing of Naganishia species isolated from polar environments using Oxford Nanopore Technology.</title>
        <authorList>
            <person name="Leo P."/>
            <person name="Venkateswaran K."/>
        </authorList>
    </citation>
    <scope>NUCLEOTIDE SEQUENCE</scope>
    <source>
        <strain evidence="1">MNA-CCFEE 5261</strain>
    </source>
</reference>
<evidence type="ECO:0000313" key="1">
    <source>
        <dbReference type="EMBL" id="KAJ9113464.1"/>
    </source>
</evidence>
<accession>A0ACC2WQI0</accession>
<sequence>MAQNKFATEITFDLNDGSKIPALGIGTVPPDDPSQVKDIIITAVKAGFRLIDTAWYYGTEKYIGEALKELFDEGVVKREDLFITTKVWHSFWHSPEKSLDTSLSDLGIDYVDLFLQHWPICLKGGPDGTPSKPMADDENVKYDDDPVTGTKFIDVYNAIEDIKANTNKVRSVGVSNYSITKLKQLLPKVKHFVPVVNQIEYHPQLPQQDLVDFCAEHKILIEAYSPVGGTGAPVLKIPYVKELADKYGVTVNEIVNAYHICEGRIAIPRSSNYDRIKNMVRLPKLNKEELSALYKIGEGHPVRYVNDPWGYGIGFKWWKGDTLSKIED</sequence>
<keyword evidence="2" id="KW-1185">Reference proteome</keyword>
<name>A0ACC2WQI0_9TREE</name>
<gene>
    <name evidence="1" type="ORF">QFC19_000384</name>
</gene>